<organism evidence="2 4">
    <name type="scientific">Streptomyces nigrescens</name>
    <dbReference type="NCBI Taxonomy" id="1920"/>
    <lineage>
        <taxon>Bacteria</taxon>
        <taxon>Bacillati</taxon>
        <taxon>Actinomycetota</taxon>
        <taxon>Actinomycetes</taxon>
        <taxon>Kitasatosporales</taxon>
        <taxon>Streptomycetaceae</taxon>
        <taxon>Streptomyces</taxon>
    </lineage>
</organism>
<proteinExistence type="predicted"/>
<reference evidence="2 4" key="1">
    <citation type="submission" date="2019-12" db="EMBL/GenBank/DDBJ databases">
        <title>Whole genome shotgun sequence of Streptomyces libani subsp. libani NBRC 13452.</title>
        <authorList>
            <person name="Ichikawa N."/>
            <person name="Kimura A."/>
            <person name="Kitahashi Y."/>
            <person name="Komaki H."/>
            <person name="Tamura T."/>
        </authorList>
    </citation>
    <scope>NUCLEOTIDE SEQUENCE [LARGE SCALE GENOMIC DNA]</scope>
    <source>
        <strain evidence="2 4">NBRC 13452</strain>
    </source>
</reference>
<dbReference type="EMBL" id="BLIP01000001">
    <property type="protein sequence ID" value="GFE22581.1"/>
    <property type="molecule type" value="Genomic_DNA"/>
</dbReference>
<dbReference type="Gene3D" id="2.60.20.10">
    <property type="entry name" value="Crystallins"/>
    <property type="match status" value="1"/>
</dbReference>
<dbReference type="Pfam" id="PF03995">
    <property type="entry name" value="Inhibitor_I36"/>
    <property type="match status" value="1"/>
</dbReference>
<name>A0A640TJG2_STRNI</name>
<evidence type="ECO:0000313" key="2">
    <source>
        <dbReference type="EMBL" id="GFE22581.1"/>
    </source>
</evidence>
<keyword evidence="1" id="KW-0732">Signal</keyword>
<accession>A0A640TJG2</accession>
<dbReference type="EMBL" id="CP114203">
    <property type="protein sequence ID" value="WAU05069.1"/>
    <property type="molecule type" value="Genomic_DNA"/>
</dbReference>
<feature type="chain" id="PRO_5045018845" evidence="1">
    <location>
        <begin position="31"/>
        <end position="137"/>
    </location>
</feature>
<gene>
    <name evidence="2" type="ORF">Sliba_30340</name>
    <name evidence="3" type="ORF">STRNI_003399</name>
</gene>
<dbReference type="AlphaFoldDB" id="A0A640TJG2"/>
<evidence type="ECO:0000313" key="3">
    <source>
        <dbReference type="EMBL" id="WAU05069.1"/>
    </source>
</evidence>
<dbReference type="Proteomes" id="UP001210169">
    <property type="component" value="Chromosome"/>
</dbReference>
<evidence type="ECO:0000313" key="4">
    <source>
        <dbReference type="Proteomes" id="UP000429552"/>
    </source>
</evidence>
<evidence type="ECO:0000256" key="1">
    <source>
        <dbReference type="SAM" id="SignalP"/>
    </source>
</evidence>
<evidence type="ECO:0000313" key="5">
    <source>
        <dbReference type="Proteomes" id="UP001210169"/>
    </source>
</evidence>
<dbReference type="Proteomes" id="UP000429552">
    <property type="component" value="Unassembled WGS sequence"/>
</dbReference>
<dbReference type="GeneID" id="301332568"/>
<reference evidence="3 5" key="2">
    <citation type="submission" date="2022-12" db="EMBL/GenBank/DDBJ databases">
        <authorList>
            <person name="Ruckert C."/>
            <person name="Busche T."/>
            <person name="Kalinowski J."/>
            <person name="Wittmann C."/>
        </authorList>
    </citation>
    <scope>NUCLEOTIDE SEQUENCE [LARGE SCALE GENOMIC DNA]</scope>
    <source>
        <strain evidence="3 5">DSM 40276</strain>
    </source>
</reference>
<keyword evidence="5" id="KW-1185">Reference proteome</keyword>
<dbReference type="InterPro" id="IPR011024">
    <property type="entry name" value="G_crystallin-like"/>
</dbReference>
<feature type="signal peptide" evidence="1">
    <location>
        <begin position="1"/>
        <end position="30"/>
    </location>
</feature>
<dbReference type="SUPFAM" id="SSF49695">
    <property type="entry name" value="gamma-Crystallin-like"/>
    <property type="match status" value="1"/>
</dbReference>
<protein>
    <submittedName>
        <fullName evidence="3">Peptidase inhibitor family I36 protein</fullName>
    </submittedName>
</protein>
<dbReference type="RefSeq" id="WP_159486595.1">
    <property type="nucleotide sequence ID" value="NZ_BLIP01000001.1"/>
</dbReference>
<sequence length="137" mass="14529">MNVRKRIALTAAAAAVSGGLALAPAAGASAAPAPAGHGSVTVQRAPANCPRGYLCVYPKLNFKGTPKKVRSNNRNLQHYGGAFNWPLSAYNNGTQCSVTVYQKANYRGQHAKLNRGTGWKAIGGNLLTIYSNKWCVR</sequence>